<accession>A0A6C0E5B2</accession>
<evidence type="ECO:0000259" key="1">
    <source>
        <dbReference type="PROSITE" id="PS50011"/>
    </source>
</evidence>
<dbReference type="PROSITE" id="PS00108">
    <property type="entry name" value="PROTEIN_KINASE_ST"/>
    <property type="match status" value="1"/>
</dbReference>
<dbReference type="AlphaFoldDB" id="A0A6C0E5B2"/>
<dbReference type="SUPFAM" id="SSF56112">
    <property type="entry name" value="Protein kinase-like (PK-like)"/>
    <property type="match status" value="1"/>
</dbReference>
<protein>
    <recommendedName>
        <fullName evidence="1">Protein kinase domain-containing protein</fullName>
    </recommendedName>
</protein>
<feature type="domain" description="Protein kinase" evidence="1">
    <location>
        <begin position="38"/>
        <end position="388"/>
    </location>
</feature>
<sequence length="388" mass="45142">MYNIAMKKINNRSSRTTKKTKKRRVNYKRSYTRKNRRTNGGNALASGGYGCIFSPALKCANSKRGNDKQQVSKLMLTDYAELEYKEVSNLKKILSGVPENEKHFLLHDITMCKPDIIPKADLDNFTSKCTSLQKRYDIKLDNINQSLDKLRILNMPNGGMTINEKASKSEMSELNDVHKSLVKLLKNGIVPMNKLNVFHCDVKDTNILIDDEYNSVLIDWGFAFEKKGNQIPKMLKRRPFQFNLPLSVILFSDEFNQMAVDLKDKKQAEDIVTKYKEKQGHYEYINNMICLINGEKDFVAGEQRYTFPFAVDFIYDVLRRFSSSNVFDALDYYNSEFIHNVDLWGFIVTYLPLIKRSEKFRVLFEKHLFKSGRININELYSDLEQITI</sequence>
<dbReference type="PROSITE" id="PS50011">
    <property type="entry name" value="PROTEIN_KINASE_DOM"/>
    <property type="match status" value="1"/>
</dbReference>
<evidence type="ECO:0000313" key="2">
    <source>
        <dbReference type="EMBL" id="QHT23912.1"/>
    </source>
</evidence>
<reference evidence="2" key="1">
    <citation type="journal article" date="2020" name="Nature">
        <title>Giant virus diversity and host interactions through global metagenomics.</title>
        <authorList>
            <person name="Schulz F."/>
            <person name="Roux S."/>
            <person name="Paez-Espino D."/>
            <person name="Jungbluth S."/>
            <person name="Walsh D.A."/>
            <person name="Denef V.J."/>
            <person name="McMahon K.D."/>
            <person name="Konstantinidis K.T."/>
            <person name="Eloe-Fadrosh E.A."/>
            <person name="Kyrpides N.C."/>
            <person name="Woyke T."/>
        </authorList>
    </citation>
    <scope>NUCLEOTIDE SEQUENCE</scope>
    <source>
        <strain evidence="2">GVMAG-M-3300023179-132</strain>
    </source>
</reference>
<dbReference type="InterPro" id="IPR011009">
    <property type="entry name" value="Kinase-like_dom_sf"/>
</dbReference>
<dbReference type="InterPro" id="IPR000719">
    <property type="entry name" value="Prot_kinase_dom"/>
</dbReference>
<name>A0A6C0E5B2_9ZZZZ</name>
<dbReference type="EMBL" id="MN739735">
    <property type="protein sequence ID" value="QHT23912.1"/>
    <property type="molecule type" value="Genomic_DNA"/>
</dbReference>
<dbReference type="GO" id="GO:0005524">
    <property type="term" value="F:ATP binding"/>
    <property type="evidence" value="ECO:0007669"/>
    <property type="project" value="InterPro"/>
</dbReference>
<dbReference type="InterPro" id="IPR008271">
    <property type="entry name" value="Ser/Thr_kinase_AS"/>
</dbReference>
<organism evidence="2">
    <name type="scientific">viral metagenome</name>
    <dbReference type="NCBI Taxonomy" id="1070528"/>
    <lineage>
        <taxon>unclassified sequences</taxon>
        <taxon>metagenomes</taxon>
        <taxon>organismal metagenomes</taxon>
    </lineage>
</organism>
<dbReference type="Gene3D" id="1.10.510.10">
    <property type="entry name" value="Transferase(Phosphotransferase) domain 1"/>
    <property type="match status" value="1"/>
</dbReference>
<dbReference type="GO" id="GO:0004672">
    <property type="term" value="F:protein kinase activity"/>
    <property type="evidence" value="ECO:0007669"/>
    <property type="project" value="InterPro"/>
</dbReference>
<proteinExistence type="predicted"/>